<sequence length="432" mass="46201">MSSQSLRSEVGRGLAAVFFPLILVVTGLGLILMPEVVGADWPGWSSAMVLVVLLALPAAFVLAGVSAGSSKLARWAAVIAICACAARTVWSLYDAGERAVFAAIALTPLLVLLVLAVLWVGYSWPRAITVELAEVARINGWQISRELPRDLLRLPPAGSARAELPSGFRSDGRPLPQSSAGWLPGHPLPLPVGRNWVVRNVVRADAGLAFEVRWLEWHGVVCRRRRLAVFVGRQLERELPALEVRPGSGLTRSDLLLESAEFNRSFDVFAEDARYVTAMLQPRVMQALLDGRPIGLAVDRDALVAYQYGPLDAETLARGLATIGRLNELVPRHVYDQWGTRPAPAPATQLRFAGPGWSYSMGSWMLRLVALSTGLLGLTLATCLAGAAAEAHANGTAFTPSRSLGSLLIAVAVLAATATLCALTSKPNPTHP</sequence>
<feature type="transmembrane region" description="Helical" evidence="1">
    <location>
        <begin position="44"/>
        <end position="65"/>
    </location>
</feature>
<organism evidence="2 3">
    <name type="scientific">Kribbella flavida (strain DSM 17836 / JCM 10339 / NBRC 14399)</name>
    <dbReference type="NCBI Taxonomy" id="479435"/>
    <lineage>
        <taxon>Bacteria</taxon>
        <taxon>Bacillati</taxon>
        <taxon>Actinomycetota</taxon>
        <taxon>Actinomycetes</taxon>
        <taxon>Propionibacteriales</taxon>
        <taxon>Kribbellaceae</taxon>
        <taxon>Kribbella</taxon>
    </lineage>
</organism>
<keyword evidence="3" id="KW-1185">Reference proteome</keyword>
<gene>
    <name evidence="2" type="ordered locus">Kfla_5006</name>
</gene>
<feature type="transmembrane region" description="Helical" evidence="1">
    <location>
        <begin position="368"/>
        <end position="389"/>
    </location>
</feature>
<evidence type="ECO:0000313" key="2">
    <source>
        <dbReference type="EMBL" id="ADB34022.1"/>
    </source>
</evidence>
<evidence type="ECO:0000256" key="1">
    <source>
        <dbReference type="SAM" id="Phobius"/>
    </source>
</evidence>
<dbReference type="EMBL" id="CP001736">
    <property type="protein sequence ID" value="ADB34022.1"/>
    <property type="molecule type" value="Genomic_DNA"/>
</dbReference>
<protein>
    <submittedName>
        <fullName evidence="2">Uncharacterized protein</fullName>
    </submittedName>
</protein>
<dbReference type="KEGG" id="kfl:Kfla_5006"/>
<feature type="transmembrane region" description="Helical" evidence="1">
    <location>
        <begin position="12"/>
        <end position="32"/>
    </location>
</feature>
<dbReference type="OrthoDB" id="3825404at2"/>
<feature type="transmembrane region" description="Helical" evidence="1">
    <location>
        <begin position="72"/>
        <end position="93"/>
    </location>
</feature>
<keyword evidence="1" id="KW-0812">Transmembrane</keyword>
<keyword evidence="1" id="KW-1133">Transmembrane helix</keyword>
<evidence type="ECO:0000313" key="3">
    <source>
        <dbReference type="Proteomes" id="UP000007967"/>
    </source>
</evidence>
<accession>D2Q276</accession>
<name>D2Q276_KRIFD</name>
<dbReference type="HOGENOM" id="CLU_634267_0_0_11"/>
<dbReference type="RefSeq" id="WP_012922576.1">
    <property type="nucleotide sequence ID" value="NC_013729.1"/>
</dbReference>
<reference evidence="3" key="1">
    <citation type="submission" date="2009-09" db="EMBL/GenBank/DDBJ databases">
        <title>The complete genome of Kribbella flavida DSM 17836.</title>
        <authorList>
            <consortium name="US DOE Joint Genome Institute (JGI-PGF)"/>
            <person name="Lucas S."/>
            <person name="Copeland A."/>
            <person name="Lapidus A."/>
            <person name="Glavina del Rio T."/>
            <person name="Dalin E."/>
            <person name="Tice H."/>
            <person name="Bruce D."/>
            <person name="Goodwin L."/>
            <person name="Pitluck S."/>
            <person name="Kyrpides N."/>
            <person name="Mavromatis K."/>
            <person name="Ivanova N."/>
            <person name="Saunders E."/>
            <person name="Brettin T."/>
            <person name="Detter J.C."/>
            <person name="Han C."/>
            <person name="Larimer F."/>
            <person name="Land M."/>
            <person name="Hauser L."/>
            <person name="Markowitz V."/>
            <person name="Cheng J.-F."/>
            <person name="Hugenholtz P."/>
            <person name="Woyke T."/>
            <person name="Wu D."/>
            <person name="Pukall R."/>
            <person name="Klenk H.-P."/>
            <person name="Eisen J.A."/>
        </authorList>
    </citation>
    <scope>NUCLEOTIDE SEQUENCE [LARGE SCALE GENOMIC DNA]</scope>
    <source>
        <strain evidence="3">DSM 17836 / JCM 10339 / NBRC 14399</strain>
    </source>
</reference>
<feature type="transmembrane region" description="Helical" evidence="1">
    <location>
        <begin position="404"/>
        <end position="423"/>
    </location>
</feature>
<proteinExistence type="predicted"/>
<feature type="transmembrane region" description="Helical" evidence="1">
    <location>
        <begin position="99"/>
        <end position="122"/>
    </location>
</feature>
<reference evidence="2 3" key="2">
    <citation type="journal article" date="2010" name="Stand. Genomic Sci.">
        <title>Complete genome sequence of Kribbella flavida type strain (IFO 14399).</title>
        <authorList>
            <person name="Pukall R."/>
            <person name="Lapidus A."/>
            <person name="Glavina Del Rio T."/>
            <person name="Copeland A."/>
            <person name="Tice H."/>
            <person name="Cheng J.-F."/>
            <person name="Lucas S."/>
            <person name="Chen F."/>
            <person name="Nolan M."/>
            <person name="LaButti K."/>
            <person name="Pati A."/>
            <person name="Ivanova N."/>
            <person name="Mavrommatis K."/>
            <person name="Mikhailova N."/>
            <person name="Pitluck S."/>
            <person name="Bruce D."/>
            <person name="Goodwin L."/>
            <person name="Land M."/>
            <person name="Hauser L."/>
            <person name="Chang Y.-J."/>
            <person name="Jeffries C.D."/>
            <person name="Chen A."/>
            <person name="Palaniappan K."/>
            <person name="Chain P."/>
            <person name="Rohde M."/>
            <person name="Goeker M."/>
            <person name="Bristow J."/>
            <person name="Eisen J.A."/>
            <person name="Markowitz V."/>
            <person name="Hugenholtz P."/>
            <person name="Kyrpides N.C."/>
            <person name="Klenk H.-P."/>
            <person name="Brettin T."/>
        </authorList>
    </citation>
    <scope>NUCLEOTIDE SEQUENCE [LARGE SCALE GENOMIC DNA]</scope>
    <source>
        <strain evidence="3">DSM 17836 / JCM 10339 / NBRC 14399</strain>
    </source>
</reference>
<keyword evidence="1" id="KW-0472">Membrane</keyword>
<dbReference type="AlphaFoldDB" id="D2Q276"/>
<dbReference type="Proteomes" id="UP000007967">
    <property type="component" value="Chromosome"/>
</dbReference>